<feature type="region of interest" description="Disordered" evidence="5">
    <location>
        <begin position="73"/>
        <end position="94"/>
    </location>
</feature>
<comment type="caution">
    <text evidence="7">The sequence shown here is derived from an EMBL/GenBank/DDBJ whole genome shotgun (WGS) entry which is preliminary data.</text>
</comment>
<dbReference type="GO" id="GO:0008270">
    <property type="term" value="F:zinc ion binding"/>
    <property type="evidence" value="ECO:0007669"/>
    <property type="project" value="UniProtKB-KW"/>
</dbReference>
<accession>A0A8H4Q0T0</accession>
<name>A0A8H4Q0T0_9HYPO</name>
<evidence type="ECO:0000256" key="4">
    <source>
        <dbReference type="PROSITE-ProRule" id="PRU01343"/>
    </source>
</evidence>
<reference evidence="7 8" key="1">
    <citation type="journal article" date="2020" name="G3 (Bethesda)">
        <title>Genetic Underpinnings of Host Manipulation by Ophiocordyceps as Revealed by Comparative Transcriptomics.</title>
        <authorList>
            <person name="Will I."/>
            <person name="Das B."/>
            <person name="Trinh T."/>
            <person name="Brachmann A."/>
            <person name="Ohm R.A."/>
            <person name="de Bekker C."/>
        </authorList>
    </citation>
    <scope>NUCLEOTIDE SEQUENCE [LARGE SCALE GENOMIC DNA]</scope>
    <source>
        <strain evidence="7 8">EC05</strain>
    </source>
</reference>
<evidence type="ECO:0000256" key="5">
    <source>
        <dbReference type="SAM" id="MobiDB-lite"/>
    </source>
</evidence>
<feature type="domain" description="GRF-type" evidence="6">
    <location>
        <begin position="26"/>
        <end position="69"/>
    </location>
</feature>
<evidence type="ECO:0000313" key="8">
    <source>
        <dbReference type="Proteomes" id="UP000562929"/>
    </source>
</evidence>
<sequence>MTSSPETPRPRHRISTTPNLKPRLHCFCTVPRKPRLRKVRRSTANQGRYFWSCPSSPPECDFFQWYDSDEDESLPLPLPRTTTMTTTTTSTSPFTQKTLTSFGVIVKPPRGIKRKHQDEFSDFASDEERQLVNLADTITTPPNPDPNPKTQNPSSPSLPHALQAPQVGILPSHRPPHPRKDPAFRIPPPSEADHDVTEKVMALLRDRDLPRELLQSVNGLLVKSARVVRGIERGRLSARAALRDQEDLVGDLRARVGELEGSQKALLGQLAAIKAQLMNIYQDN</sequence>
<evidence type="ECO:0000256" key="1">
    <source>
        <dbReference type="ARBA" id="ARBA00022723"/>
    </source>
</evidence>
<protein>
    <submittedName>
        <fullName evidence="7">DNA topoisomerase 3-alpha</fullName>
    </submittedName>
</protein>
<dbReference type="InterPro" id="IPR010666">
    <property type="entry name" value="Znf_GRF"/>
</dbReference>
<feature type="compositionally biased region" description="Low complexity" evidence="5">
    <location>
        <begin position="79"/>
        <end position="94"/>
    </location>
</feature>
<evidence type="ECO:0000313" key="7">
    <source>
        <dbReference type="EMBL" id="KAF4581020.1"/>
    </source>
</evidence>
<keyword evidence="7" id="KW-0413">Isomerase</keyword>
<dbReference type="GO" id="GO:0016853">
    <property type="term" value="F:isomerase activity"/>
    <property type="evidence" value="ECO:0007669"/>
    <property type="project" value="UniProtKB-KW"/>
</dbReference>
<dbReference type="EMBL" id="JAACLJ010000009">
    <property type="protein sequence ID" value="KAF4581020.1"/>
    <property type="molecule type" value="Genomic_DNA"/>
</dbReference>
<dbReference type="Proteomes" id="UP000562929">
    <property type="component" value="Unassembled WGS sequence"/>
</dbReference>
<evidence type="ECO:0000256" key="3">
    <source>
        <dbReference type="ARBA" id="ARBA00022833"/>
    </source>
</evidence>
<dbReference type="PROSITE" id="PS51999">
    <property type="entry name" value="ZF_GRF"/>
    <property type="match status" value="1"/>
</dbReference>
<dbReference type="OrthoDB" id="430051at2759"/>
<organism evidence="7 8">
    <name type="scientific">Ophiocordyceps camponoti-floridani</name>
    <dbReference type="NCBI Taxonomy" id="2030778"/>
    <lineage>
        <taxon>Eukaryota</taxon>
        <taxon>Fungi</taxon>
        <taxon>Dikarya</taxon>
        <taxon>Ascomycota</taxon>
        <taxon>Pezizomycotina</taxon>
        <taxon>Sordariomycetes</taxon>
        <taxon>Hypocreomycetidae</taxon>
        <taxon>Hypocreales</taxon>
        <taxon>Ophiocordycipitaceae</taxon>
        <taxon>Ophiocordyceps</taxon>
    </lineage>
</organism>
<evidence type="ECO:0000256" key="2">
    <source>
        <dbReference type="ARBA" id="ARBA00022771"/>
    </source>
</evidence>
<keyword evidence="3" id="KW-0862">Zinc</keyword>
<evidence type="ECO:0000259" key="6">
    <source>
        <dbReference type="PROSITE" id="PS51999"/>
    </source>
</evidence>
<dbReference type="Pfam" id="PF06839">
    <property type="entry name" value="Zn_ribbon_GRF"/>
    <property type="match status" value="1"/>
</dbReference>
<keyword evidence="8" id="KW-1185">Reference proteome</keyword>
<keyword evidence="2 4" id="KW-0863">Zinc-finger</keyword>
<dbReference type="AlphaFoldDB" id="A0A8H4Q0T0"/>
<proteinExistence type="predicted"/>
<keyword evidence="1" id="KW-0479">Metal-binding</keyword>
<feature type="region of interest" description="Disordered" evidence="5">
    <location>
        <begin position="136"/>
        <end position="194"/>
    </location>
</feature>
<gene>
    <name evidence="7" type="ORF">GQ602_007157</name>
</gene>